<name>A0A543AUF4_9ACTN</name>
<dbReference type="InterPro" id="IPR003439">
    <property type="entry name" value="ABC_transporter-like_ATP-bd"/>
</dbReference>
<evidence type="ECO:0000256" key="9">
    <source>
        <dbReference type="ARBA" id="ARBA00061644"/>
    </source>
</evidence>
<feature type="transmembrane region" description="Helical" evidence="10">
    <location>
        <begin position="260"/>
        <end position="283"/>
    </location>
</feature>
<dbReference type="PROSITE" id="PS50929">
    <property type="entry name" value="ABC_TM1F"/>
    <property type="match status" value="1"/>
</dbReference>
<feature type="transmembrane region" description="Helical" evidence="10">
    <location>
        <begin position="35"/>
        <end position="60"/>
    </location>
</feature>
<dbReference type="FunFam" id="3.40.50.300:FF:000299">
    <property type="entry name" value="ABC transporter ATP-binding protein/permease"/>
    <property type="match status" value="1"/>
</dbReference>
<feature type="transmembrane region" description="Helical" evidence="10">
    <location>
        <begin position="146"/>
        <end position="166"/>
    </location>
</feature>
<dbReference type="InterPro" id="IPR027417">
    <property type="entry name" value="P-loop_NTPase"/>
</dbReference>
<dbReference type="EMBL" id="VFOW01000001">
    <property type="protein sequence ID" value="TQL76208.1"/>
    <property type="molecule type" value="Genomic_DNA"/>
</dbReference>
<evidence type="ECO:0000256" key="4">
    <source>
        <dbReference type="ARBA" id="ARBA00022692"/>
    </source>
</evidence>
<evidence type="ECO:0000313" key="14">
    <source>
        <dbReference type="Proteomes" id="UP000317043"/>
    </source>
</evidence>
<evidence type="ECO:0000313" key="13">
    <source>
        <dbReference type="EMBL" id="TQL76208.1"/>
    </source>
</evidence>
<dbReference type="PANTHER" id="PTHR43394">
    <property type="entry name" value="ATP-DEPENDENT PERMEASE MDL1, MITOCHONDRIAL"/>
    <property type="match status" value="1"/>
</dbReference>
<dbReference type="InterPro" id="IPR003593">
    <property type="entry name" value="AAA+_ATPase"/>
</dbReference>
<reference evidence="13 14" key="1">
    <citation type="submission" date="2019-06" db="EMBL/GenBank/DDBJ databases">
        <title>Sequencing the genomes of 1000 actinobacteria strains.</title>
        <authorList>
            <person name="Klenk H.-P."/>
        </authorList>
    </citation>
    <scope>NUCLEOTIDE SEQUENCE [LARGE SCALE GENOMIC DNA]</scope>
    <source>
        <strain evidence="13 14">DSM 45928</strain>
    </source>
</reference>
<dbReference type="PROSITE" id="PS00211">
    <property type="entry name" value="ABC_TRANSPORTER_1"/>
    <property type="match status" value="1"/>
</dbReference>
<dbReference type="Pfam" id="PF00664">
    <property type="entry name" value="ABC_membrane"/>
    <property type="match status" value="1"/>
</dbReference>
<dbReference type="SUPFAM" id="SSF52540">
    <property type="entry name" value="P-loop containing nucleoside triphosphate hydrolases"/>
    <property type="match status" value="1"/>
</dbReference>
<dbReference type="RefSeq" id="WP_246100019.1">
    <property type="nucleotide sequence ID" value="NZ_JBHTGS010000001.1"/>
</dbReference>
<evidence type="ECO:0000256" key="8">
    <source>
        <dbReference type="ARBA" id="ARBA00023136"/>
    </source>
</evidence>
<dbReference type="InterPro" id="IPR036640">
    <property type="entry name" value="ABC1_TM_sf"/>
</dbReference>
<accession>A0A543AUF4</accession>
<feature type="domain" description="ABC transporter" evidence="11">
    <location>
        <begin position="354"/>
        <end position="588"/>
    </location>
</feature>
<dbReference type="GO" id="GO:0005524">
    <property type="term" value="F:ATP binding"/>
    <property type="evidence" value="ECO:0007669"/>
    <property type="project" value="UniProtKB-KW"/>
</dbReference>
<keyword evidence="14" id="KW-1185">Reference proteome</keyword>
<dbReference type="Gene3D" id="3.40.50.300">
    <property type="entry name" value="P-loop containing nucleotide triphosphate hydrolases"/>
    <property type="match status" value="1"/>
</dbReference>
<evidence type="ECO:0000256" key="2">
    <source>
        <dbReference type="ARBA" id="ARBA00022448"/>
    </source>
</evidence>
<protein>
    <submittedName>
        <fullName evidence="13">ATP-binding cassette subfamily B protein</fullName>
    </submittedName>
</protein>
<dbReference type="Gene3D" id="1.20.1560.10">
    <property type="entry name" value="ABC transporter type 1, transmembrane domain"/>
    <property type="match status" value="1"/>
</dbReference>
<dbReference type="GO" id="GO:0016887">
    <property type="term" value="F:ATP hydrolysis activity"/>
    <property type="evidence" value="ECO:0007669"/>
    <property type="project" value="InterPro"/>
</dbReference>
<evidence type="ECO:0000256" key="3">
    <source>
        <dbReference type="ARBA" id="ARBA00022475"/>
    </source>
</evidence>
<dbReference type="SUPFAM" id="SSF90123">
    <property type="entry name" value="ABC transporter transmembrane region"/>
    <property type="match status" value="1"/>
</dbReference>
<dbReference type="InterPro" id="IPR011527">
    <property type="entry name" value="ABC1_TM_dom"/>
</dbReference>
<keyword evidence="8 10" id="KW-0472">Membrane</keyword>
<feature type="transmembrane region" description="Helical" evidence="10">
    <location>
        <begin position="72"/>
        <end position="92"/>
    </location>
</feature>
<evidence type="ECO:0000256" key="10">
    <source>
        <dbReference type="SAM" id="Phobius"/>
    </source>
</evidence>
<dbReference type="FunCoup" id="A0A543AUF4">
    <property type="interactions" value="47"/>
</dbReference>
<comment type="similarity">
    <text evidence="9">Belongs to the ABC transporter superfamily. Lipid exporter (TC 3.A.1.106) family.</text>
</comment>
<evidence type="ECO:0000259" key="12">
    <source>
        <dbReference type="PROSITE" id="PS50929"/>
    </source>
</evidence>
<organism evidence="13 14">
    <name type="scientific">Stackebrandtia endophytica</name>
    <dbReference type="NCBI Taxonomy" id="1496996"/>
    <lineage>
        <taxon>Bacteria</taxon>
        <taxon>Bacillati</taxon>
        <taxon>Actinomycetota</taxon>
        <taxon>Actinomycetes</taxon>
        <taxon>Glycomycetales</taxon>
        <taxon>Glycomycetaceae</taxon>
        <taxon>Stackebrandtia</taxon>
    </lineage>
</organism>
<feature type="transmembrane region" description="Helical" evidence="10">
    <location>
        <begin position="289"/>
        <end position="314"/>
    </location>
</feature>
<dbReference type="Proteomes" id="UP000317043">
    <property type="component" value="Unassembled WGS sequence"/>
</dbReference>
<comment type="caution">
    <text evidence="13">The sequence shown here is derived from an EMBL/GenBank/DDBJ whole genome shotgun (WGS) entry which is preliminary data.</text>
</comment>
<dbReference type="SMART" id="SM00382">
    <property type="entry name" value="AAA"/>
    <property type="match status" value="1"/>
</dbReference>
<evidence type="ECO:0000256" key="7">
    <source>
        <dbReference type="ARBA" id="ARBA00022989"/>
    </source>
</evidence>
<dbReference type="InParanoid" id="A0A543AUF4"/>
<keyword evidence="6 13" id="KW-0067">ATP-binding</keyword>
<dbReference type="Pfam" id="PF00005">
    <property type="entry name" value="ABC_tran"/>
    <property type="match status" value="1"/>
</dbReference>
<keyword evidence="3" id="KW-1003">Cell membrane</keyword>
<dbReference type="PANTHER" id="PTHR43394:SF1">
    <property type="entry name" value="ATP-BINDING CASSETTE SUB-FAMILY B MEMBER 10, MITOCHONDRIAL"/>
    <property type="match status" value="1"/>
</dbReference>
<dbReference type="GO" id="GO:0015421">
    <property type="term" value="F:ABC-type oligopeptide transporter activity"/>
    <property type="evidence" value="ECO:0007669"/>
    <property type="project" value="TreeGrafter"/>
</dbReference>
<gene>
    <name evidence="13" type="ORF">FB566_1730</name>
</gene>
<dbReference type="GO" id="GO:0005886">
    <property type="term" value="C:plasma membrane"/>
    <property type="evidence" value="ECO:0007669"/>
    <property type="project" value="UniProtKB-SubCell"/>
</dbReference>
<keyword evidence="5" id="KW-0547">Nucleotide-binding</keyword>
<feature type="domain" description="ABC transmembrane type-1" evidence="12">
    <location>
        <begin position="36"/>
        <end position="318"/>
    </location>
</feature>
<dbReference type="CDD" id="cd18543">
    <property type="entry name" value="ABC_6TM_Rv0194_D1_like"/>
    <property type="match status" value="1"/>
</dbReference>
<dbReference type="PROSITE" id="PS50893">
    <property type="entry name" value="ABC_TRANSPORTER_2"/>
    <property type="match status" value="1"/>
</dbReference>
<dbReference type="AlphaFoldDB" id="A0A543AUF4"/>
<keyword evidence="7 10" id="KW-1133">Transmembrane helix</keyword>
<dbReference type="InterPro" id="IPR039421">
    <property type="entry name" value="Type_1_exporter"/>
</dbReference>
<proteinExistence type="inferred from homology"/>
<sequence length="595" mass="64757">MTSDSTDKLEPPSRRHALTSLWQLRSYVRPYRFRMLAMFILAAASTVAQLLVPGMIQAVIDGPVKHGNLAGLWLLGLVIALLGIAEGLTVWLRRFIQAKVALSMEADMRTDLYAHMQKLHAGFHDRWQTGQLLARATSDLGSIRRFLAWGLIFGLMSLGIYVAVSVQLMTKHFWLGLVVAASAIPLFIVARNFARNFIVASREVQDQQGEVATIAEQAAQGIRVIKAFGRAPHMQRQFDDEAMKLHDLSVRKLMIASRSWSLFSLIPNATLAVVLVGGSIAVANETLSLGGLAAFVTLQLMLVWPIEALGWIIANGNEAMTAADRVRDVFETEPTIVDRPDAKPVDRSKSRGLVRFENVRFQYEDTPEPVLKGIDLEVRPGETLAIAGVTGSGKTTLVSLVPRLYDLTEGRITIDGTDIRDITIQSLRTVVSTAFEDPTLFSMSVRENLTLGRAEATDDEVNEALSVAQADFVHDLPFGLDTRIGEQGLSLSGGQRQRLALARAVLVKPAVLVLDDPLSALDVHTEELVERALASVLTGTTALIVVHRPSTVALADRVALLADGRIAAVGTHSELLESTPDYAAVLSAESEEVTA</sequence>
<dbReference type="InterPro" id="IPR017871">
    <property type="entry name" value="ABC_transporter-like_CS"/>
</dbReference>
<evidence type="ECO:0000256" key="1">
    <source>
        <dbReference type="ARBA" id="ARBA00004651"/>
    </source>
</evidence>
<keyword evidence="4 10" id="KW-0812">Transmembrane</keyword>
<keyword evidence="2" id="KW-0813">Transport</keyword>
<evidence type="ECO:0000256" key="5">
    <source>
        <dbReference type="ARBA" id="ARBA00022741"/>
    </source>
</evidence>
<feature type="transmembrane region" description="Helical" evidence="10">
    <location>
        <begin position="172"/>
        <end position="194"/>
    </location>
</feature>
<comment type="subcellular location">
    <subcellularLocation>
        <location evidence="1">Cell membrane</location>
        <topology evidence="1">Multi-pass membrane protein</topology>
    </subcellularLocation>
</comment>
<evidence type="ECO:0000256" key="6">
    <source>
        <dbReference type="ARBA" id="ARBA00022840"/>
    </source>
</evidence>
<evidence type="ECO:0000259" key="11">
    <source>
        <dbReference type="PROSITE" id="PS50893"/>
    </source>
</evidence>